<dbReference type="SUPFAM" id="SSF48208">
    <property type="entry name" value="Six-hairpin glycosidases"/>
    <property type="match status" value="1"/>
</dbReference>
<evidence type="ECO:0000256" key="5">
    <source>
        <dbReference type="SAM" id="SignalP"/>
    </source>
</evidence>
<comment type="similarity">
    <text evidence="1">Belongs to the glycosyl hydrolase 63 family.</text>
</comment>
<sequence length="713" mass="78196">MKRRRLISLMAAAPAAAALPLAVPAAASADESSDRHEGPRNVLDLRGTPTTARPPSRNPISVFADLGAWHAYALPTDPASYGGFSGPLYIAEEYPWWLGRAFSRLVITDADTGAVVDLAKDPAPKIDSHPGRLTQSFETEGLRVTLELRYAGDRTSFVRAEIANRGRSARNLSLSWTGTLLRHTAEPIASAPTLSATATGVAVTFAEVREQWSFFSTTGMRFEVHHGDPVTTTVTGDTYTTALNAPVRVGARSSHRLVWTESFTFADADRERAAGISRDVLRSPSRFADRADRRWREYTERALRGVPAERRGVAVKAVQTLVTNWRSAAGRLKHGGITPSVSYIWFAGGMWSWDSWKQAVGVARFDPELAASVIESQFDYQRADGMIPDCVFYNDPSDGGGNWNERNTKPPLAAWAVWETYRQGRDRKLLKRLYPKLVSYHDWWYAARDHDGNGIAEYGATADPANATDEAVIEAAAWESGMDNAPRFDVAKGVAVLRNEAADGTLRGFSINQESVDLNSYLFAEKIYLARIADELGEHRDARRREKEARVIAGYVRDHMFDPATGFFYDGDLATKRPLVERGKGIEGAIPLWTGVASKAQAAAVRDVLVSPEGFGTHLPLPTVARDSADFDAEAYWRGPVWLDQAYFAVAGLRRNGFGADAEALVARLFANADGLTGDKPIHENYNPLTGARLNAANFSWSAASYLLLARGE</sequence>
<name>A0A9W6SHG0_9ACTN</name>
<dbReference type="InterPro" id="IPR004888">
    <property type="entry name" value="Glycoside_hydrolase_63"/>
</dbReference>
<feature type="chain" id="PRO_5040922544" evidence="5">
    <location>
        <begin position="30"/>
        <end position="713"/>
    </location>
</feature>
<dbReference type="EMBL" id="BSTX01000001">
    <property type="protein sequence ID" value="GLZ75519.1"/>
    <property type="molecule type" value="Genomic_DNA"/>
</dbReference>
<keyword evidence="2" id="KW-0378">Hydrolase</keyword>
<evidence type="ECO:0000313" key="8">
    <source>
        <dbReference type="EMBL" id="GLZ75519.1"/>
    </source>
</evidence>
<gene>
    <name evidence="8" type="ORF">Afil01_03260</name>
</gene>
<dbReference type="GO" id="GO:0009311">
    <property type="term" value="P:oligosaccharide metabolic process"/>
    <property type="evidence" value="ECO:0007669"/>
    <property type="project" value="InterPro"/>
</dbReference>
<feature type="signal peptide" evidence="5">
    <location>
        <begin position="1"/>
        <end position="29"/>
    </location>
</feature>
<dbReference type="Proteomes" id="UP001165079">
    <property type="component" value="Unassembled WGS sequence"/>
</dbReference>
<dbReference type="InterPro" id="IPR048450">
    <property type="entry name" value="YgjK_N"/>
</dbReference>
<dbReference type="GO" id="GO:0004573">
    <property type="term" value="F:Glc3Man9GlcNAc2 oligosaccharide glucosidase activity"/>
    <property type="evidence" value="ECO:0007669"/>
    <property type="project" value="InterPro"/>
</dbReference>
<evidence type="ECO:0000256" key="1">
    <source>
        <dbReference type="ARBA" id="ARBA00010833"/>
    </source>
</evidence>
<evidence type="ECO:0000259" key="6">
    <source>
        <dbReference type="Pfam" id="PF21152"/>
    </source>
</evidence>
<dbReference type="Gene3D" id="2.70.98.50">
    <property type="entry name" value="putative glycoside hydrolase family protein from bacillus halodurans"/>
    <property type="match status" value="1"/>
</dbReference>
<feature type="domain" description="Glucosidase YgjK N-terminal" evidence="6">
    <location>
        <begin position="62"/>
        <end position="295"/>
    </location>
</feature>
<keyword evidence="9" id="KW-1185">Reference proteome</keyword>
<evidence type="ECO:0000256" key="3">
    <source>
        <dbReference type="ARBA" id="ARBA00023295"/>
    </source>
</evidence>
<keyword evidence="8" id="KW-0449">Lipoprotein</keyword>
<feature type="domain" description="Mannosylglycerate hydrolase MGH1-like glycoside hydrolase" evidence="7">
    <location>
        <begin position="350"/>
        <end position="702"/>
    </location>
</feature>
<comment type="caution">
    <text evidence="8">The sequence shown here is derived from an EMBL/GenBank/DDBJ whole genome shotgun (WGS) entry which is preliminary data.</text>
</comment>
<proteinExistence type="inferred from homology"/>
<evidence type="ECO:0000256" key="2">
    <source>
        <dbReference type="ARBA" id="ARBA00022801"/>
    </source>
</evidence>
<evidence type="ECO:0000313" key="9">
    <source>
        <dbReference type="Proteomes" id="UP001165079"/>
    </source>
</evidence>
<reference evidence="8" key="1">
    <citation type="submission" date="2023-03" db="EMBL/GenBank/DDBJ databases">
        <title>Actinorhabdospora filicis NBRC 111898.</title>
        <authorList>
            <person name="Ichikawa N."/>
            <person name="Sato H."/>
            <person name="Tonouchi N."/>
        </authorList>
    </citation>
    <scope>NUCLEOTIDE SEQUENCE</scope>
    <source>
        <strain evidence="8">NBRC 111898</strain>
    </source>
</reference>
<dbReference type="Pfam" id="PF22422">
    <property type="entry name" value="MGH1-like_GH"/>
    <property type="match status" value="1"/>
</dbReference>
<dbReference type="Pfam" id="PF21152">
    <property type="entry name" value="YgjK_N"/>
    <property type="match status" value="1"/>
</dbReference>
<dbReference type="PROSITE" id="PS51318">
    <property type="entry name" value="TAT"/>
    <property type="match status" value="1"/>
</dbReference>
<dbReference type="RefSeq" id="WP_285660756.1">
    <property type="nucleotide sequence ID" value="NZ_BSTX01000001.1"/>
</dbReference>
<dbReference type="InterPro" id="IPR054491">
    <property type="entry name" value="MGH1-like_GH"/>
</dbReference>
<dbReference type="InterPro" id="IPR006311">
    <property type="entry name" value="TAT_signal"/>
</dbReference>
<organism evidence="8 9">
    <name type="scientific">Actinorhabdospora filicis</name>
    <dbReference type="NCBI Taxonomy" id="1785913"/>
    <lineage>
        <taxon>Bacteria</taxon>
        <taxon>Bacillati</taxon>
        <taxon>Actinomycetota</taxon>
        <taxon>Actinomycetes</taxon>
        <taxon>Micromonosporales</taxon>
        <taxon>Micromonosporaceae</taxon>
        <taxon>Actinorhabdospora</taxon>
    </lineage>
</organism>
<dbReference type="AlphaFoldDB" id="A0A9W6SHG0"/>
<dbReference type="InterPro" id="IPR012341">
    <property type="entry name" value="6hp_glycosidase-like_sf"/>
</dbReference>
<dbReference type="Gene3D" id="1.50.10.10">
    <property type="match status" value="1"/>
</dbReference>
<dbReference type="InterPro" id="IPR008928">
    <property type="entry name" value="6-hairpin_glycosidase_sf"/>
</dbReference>
<dbReference type="GO" id="GO:0006487">
    <property type="term" value="P:protein N-linked glycosylation"/>
    <property type="evidence" value="ECO:0007669"/>
    <property type="project" value="TreeGrafter"/>
</dbReference>
<protein>
    <submittedName>
        <fullName evidence="8">Lipoprotein</fullName>
    </submittedName>
</protein>
<feature type="region of interest" description="Disordered" evidence="4">
    <location>
        <begin position="29"/>
        <end position="57"/>
    </location>
</feature>
<keyword evidence="5" id="KW-0732">Signal</keyword>
<evidence type="ECO:0000256" key="4">
    <source>
        <dbReference type="SAM" id="MobiDB-lite"/>
    </source>
</evidence>
<accession>A0A9W6SHG0</accession>
<dbReference type="PANTHER" id="PTHR10412:SF11">
    <property type="entry name" value="MANNOSYL-OLIGOSACCHARIDE GLUCOSIDASE"/>
    <property type="match status" value="1"/>
</dbReference>
<dbReference type="PANTHER" id="PTHR10412">
    <property type="entry name" value="MANNOSYL-OLIGOSACCHARIDE GLUCOSIDASE"/>
    <property type="match status" value="1"/>
</dbReference>
<evidence type="ECO:0000259" key="7">
    <source>
        <dbReference type="Pfam" id="PF22422"/>
    </source>
</evidence>
<keyword evidence="3" id="KW-0326">Glycosidase</keyword>